<evidence type="ECO:0000313" key="9">
    <source>
        <dbReference type="EMBL" id="CEJ86704.1"/>
    </source>
</evidence>
<evidence type="ECO:0000256" key="2">
    <source>
        <dbReference type="ARBA" id="ARBA00010199"/>
    </source>
</evidence>
<dbReference type="Proteomes" id="UP000039046">
    <property type="component" value="Unassembled WGS sequence"/>
</dbReference>
<reference evidence="9 10" key="1">
    <citation type="journal article" date="2015" name="Genome Announc.">
        <title>Draft Genome Sequence and Gene Annotation of the Entomopathogenic Fungus Verticillium hemipterigenum.</title>
        <authorList>
            <person name="Horn F."/>
            <person name="Habel A."/>
            <person name="Scharf D.H."/>
            <person name="Dworschak J."/>
            <person name="Brakhage A.A."/>
            <person name="Guthke R."/>
            <person name="Hertweck C."/>
            <person name="Linde J."/>
        </authorList>
    </citation>
    <scope>NUCLEOTIDE SEQUENCE [LARGE SCALE GENOMIC DNA]</scope>
</reference>
<comment type="subcellular location">
    <subcellularLocation>
        <location evidence="1">Cell membrane</location>
        <topology evidence="1">Multi-pass membrane protein</topology>
    </subcellularLocation>
</comment>
<keyword evidence="3" id="KW-0813">Transport</keyword>
<accession>A0A0A1T0K0</accession>
<feature type="transmembrane region" description="Helical" evidence="8">
    <location>
        <begin position="387"/>
        <end position="409"/>
    </location>
</feature>
<evidence type="ECO:0000256" key="8">
    <source>
        <dbReference type="SAM" id="Phobius"/>
    </source>
</evidence>
<dbReference type="OrthoDB" id="2119662at2759"/>
<feature type="transmembrane region" description="Helical" evidence="8">
    <location>
        <begin position="27"/>
        <end position="45"/>
    </location>
</feature>
<feature type="transmembrane region" description="Helical" evidence="8">
    <location>
        <begin position="102"/>
        <end position="124"/>
    </location>
</feature>
<proteinExistence type="inferred from homology"/>
<keyword evidence="5 8" id="KW-0812">Transmembrane</keyword>
<keyword evidence="6 8" id="KW-1133">Transmembrane helix</keyword>
<feature type="transmembrane region" description="Helical" evidence="8">
    <location>
        <begin position="416"/>
        <end position="435"/>
    </location>
</feature>
<name>A0A0A1T0K0_9HYPO</name>
<feature type="transmembrane region" description="Helical" evidence="8">
    <location>
        <begin position="295"/>
        <end position="313"/>
    </location>
</feature>
<feature type="transmembrane region" description="Helical" evidence="8">
    <location>
        <begin position="175"/>
        <end position="197"/>
    </location>
</feature>
<gene>
    <name evidence="9" type="ORF">VHEMI04180</name>
</gene>
<dbReference type="GO" id="GO:0005886">
    <property type="term" value="C:plasma membrane"/>
    <property type="evidence" value="ECO:0007669"/>
    <property type="project" value="UniProtKB-SubCell"/>
</dbReference>
<keyword evidence="10" id="KW-1185">Reference proteome</keyword>
<dbReference type="GO" id="GO:0015297">
    <property type="term" value="F:antiporter activity"/>
    <property type="evidence" value="ECO:0007669"/>
    <property type="project" value="InterPro"/>
</dbReference>
<dbReference type="GO" id="GO:0042910">
    <property type="term" value="F:xenobiotic transmembrane transporter activity"/>
    <property type="evidence" value="ECO:0007669"/>
    <property type="project" value="InterPro"/>
</dbReference>
<sequence>MFVLRAVAGSHTQEHAHGAKMWSRDRYAGALCFNIISFLLPALYSTLSKLWVAKIDSSMVATADVYVYISVFAEVLNEGLPRASWSIIGNKSSRTFSQRIQLANTLITVQSLLGLIMSFIFLGAADSFAKAFVPVEIRKQSINYVRISAFSALSSAVESAVAASTRAMDMPDVPLVLSSVKFIINIILDMLLISTFHVGTHSPTINLQAGIQLACSIVAASAGLVYFFIAQTRRLSKGQSTRPALSALRVLVRPGIWTLIESAVRNALYLWLVTTIVSLGNTYATAWGVFVTMRWGMLMVPVFSLEAATLAFVGHNWGRWRRDVGPNNLTPKATFPTLVNITRPAWTSVIMAIIIEISMCITFSLFGARHFAYFLSQNDEVAEIAAYMWRTIDWCYIMFAVSTQVVAILLATRPKWYLWGSLISNICYVLPWAIVCQTANLDTSNAWLYHAFVFGGSLVFSFVLAPIVVAVWGWTLCQGRAKLEPFRE</sequence>
<feature type="transmembrane region" description="Helical" evidence="8">
    <location>
        <begin position="345"/>
        <end position="367"/>
    </location>
</feature>
<feature type="transmembrane region" description="Helical" evidence="8">
    <location>
        <begin position="268"/>
        <end position="289"/>
    </location>
</feature>
<organism evidence="9 10">
    <name type="scientific">[Torrubiella] hemipterigena</name>
    <dbReference type="NCBI Taxonomy" id="1531966"/>
    <lineage>
        <taxon>Eukaryota</taxon>
        <taxon>Fungi</taxon>
        <taxon>Dikarya</taxon>
        <taxon>Ascomycota</taxon>
        <taxon>Pezizomycotina</taxon>
        <taxon>Sordariomycetes</taxon>
        <taxon>Hypocreomycetidae</taxon>
        <taxon>Hypocreales</taxon>
        <taxon>Clavicipitaceae</taxon>
        <taxon>Clavicipitaceae incertae sedis</taxon>
        <taxon>'Torrubiella' clade</taxon>
    </lineage>
</organism>
<dbReference type="STRING" id="1531966.A0A0A1T0K0"/>
<dbReference type="InterPro" id="IPR002528">
    <property type="entry name" value="MATE_fam"/>
</dbReference>
<evidence type="ECO:0000256" key="3">
    <source>
        <dbReference type="ARBA" id="ARBA00022448"/>
    </source>
</evidence>
<dbReference type="Pfam" id="PF01554">
    <property type="entry name" value="MatE"/>
    <property type="match status" value="1"/>
</dbReference>
<protein>
    <submittedName>
        <fullName evidence="9">Uncharacterized protein</fullName>
    </submittedName>
</protein>
<evidence type="ECO:0000256" key="4">
    <source>
        <dbReference type="ARBA" id="ARBA00022475"/>
    </source>
</evidence>
<evidence type="ECO:0000256" key="5">
    <source>
        <dbReference type="ARBA" id="ARBA00022692"/>
    </source>
</evidence>
<keyword evidence="4" id="KW-1003">Cell membrane</keyword>
<evidence type="ECO:0000256" key="6">
    <source>
        <dbReference type="ARBA" id="ARBA00022989"/>
    </source>
</evidence>
<dbReference type="InterPro" id="IPR052031">
    <property type="entry name" value="Membrane_Transporter-Flippase"/>
</dbReference>
<dbReference type="AlphaFoldDB" id="A0A0A1T0K0"/>
<dbReference type="HOGENOM" id="CLU_030965_1_0_1"/>
<evidence type="ECO:0000313" key="10">
    <source>
        <dbReference type="Proteomes" id="UP000039046"/>
    </source>
</evidence>
<dbReference type="PANTHER" id="PTHR43549">
    <property type="entry name" value="MULTIDRUG RESISTANCE PROTEIN YPNP-RELATED"/>
    <property type="match status" value="1"/>
</dbReference>
<feature type="transmembrane region" description="Helical" evidence="8">
    <location>
        <begin position="447"/>
        <end position="477"/>
    </location>
</feature>
<dbReference type="EMBL" id="CDHN01000002">
    <property type="protein sequence ID" value="CEJ86704.1"/>
    <property type="molecule type" value="Genomic_DNA"/>
</dbReference>
<dbReference type="PANTHER" id="PTHR43549:SF2">
    <property type="entry name" value="MULTIDRUG RESISTANCE PROTEIN NORM-RELATED"/>
    <property type="match status" value="1"/>
</dbReference>
<feature type="transmembrane region" description="Helical" evidence="8">
    <location>
        <begin position="209"/>
        <end position="229"/>
    </location>
</feature>
<evidence type="ECO:0000256" key="7">
    <source>
        <dbReference type="ARBA" id="ARBA00023136"/>
    </source>
</evidence>
<evidence type="ECO:0000256" key="1">
    <source>
        <dbReference type="ARBA" id="ARBA00004651"/>
    </source>
</evidence>
<keyword evidence="7 8" id="KW-0472">Membrane</keyword>
<comment type="similarity">
    <text evidence="2">Belongs to the multi antimicrobial extrusion (MATE) (TC 2.A.66.1) family.</text>
</comment>